<dbReference type="GO" id="GO:0032874">
    <property type="term" value="P:positive regulation of stress-activated MAPK cascade"/>
    <property type="evidence" value="ECO:0007669"/>
    <property type="project" value="TreeGrafter"/>
</dbReference>
<protein>
    <recommendedName>
        <fullName evidence="4">Kelch domain-containing protein 10</fullName>
    </recommendedName>
</protein>
<sequence length="707" mass="79704">FRLVVHLRIKRNVAIIGLKSDVTFRPRLYRRSASLFCEWMLSKRQGTRSGSWMLPRPVAGVSTFFVTFSKNFRYLVPHRPQPRSGHRMVSFGELIISVGGYSNEQHHSENGIIKEVWIMNPHTECWKPFQTTGCIPENLASHAMARIGYSLVVFGGSGYPFGTQLSSDLYILSLKSGVWHRYPSVGNAPMPLYGQAVTTQGRKLYVIGGTDGAFYSMDVHVIDFDEPQPSWVKLSSDRDGNGLPKPRYRHEATWYKSALYIFGGGTGISSFKLNPLPIFDLNTLQWKEVSAQPDPIYGYPVRRRAFGFVRHKNAVYLCGGINETNLLNDVWRFDLETTSWSRLKCRLPYETAFHGCAITESGCLTVFGGITDHGGNRRTCCTVGRWMAPPPLRVICLDVIGRFMSSNFKKRDSPFLEIGQSKTDVIKWLVDELASLSSDLYILSLKSGVWHRYPSVGNAPMPLYGQAVTTQGRKLYVIGGTDGAFYSMDVHVIDFDEPQPSWVKLSSDRDGNGLPKPRYRHEATWYKSALYIFGGGTGISSFKLNPLPIFDLNTLQWKEVSAQPDPIYGYPVRRRAFGFVRHKNAVYLCGGINETNLLNDVWRFDLETTSWSRLKCRLPYETAFHGCAITESGCLTVFGGITDHGGNRRTCCTVGRWMAPPPLRVICLDVIGRFMSSNFKKRDSPFLEIGQSKTDVIKWLVDELASV</sequence>
<evidence type="ECO:0000256" key="1">
    <source>
        <dbReference type="ARBA" id="ARBA00022441"/>
    </source>
</evidence>
<dbReference type="PANTHER" id="PTHR46428:SF1">
    <property type="entry name" value="KELCH DOMAIN-CONTAINING PROTEIN 10"/>
    <property type="match status" value="1"/>
</dbReference>
<accession>A0A085NC92</accession>
<evidence type="ECO:0000256" key="2">
    <source>
        <dbReference type="ARBA" id="ARBA00022737"/>
    </source>
</evidence>
<dbReference type="Gene3D" id="2.120.10.80">
    <property type="entry name" value="Kelch-type beta propeller"/>
    <property type="match status" value="3"/>
</dbReference>
<dbReference type="PANTHER" id="PTHR46428">
    <property type="entry name" value="KELCH DOMAIN-CONTAINING PROTEIN 10"/>
    <property type="match status" value="1"/>
</dbReference>
<feature type="non-terminal residue" evidence="5">
    <location>
        <position position="1"/>
    </location>
</feature>
<proteinExistence type="inferred from homology"/>
<dbReference type="AlphaFoldDB" id="A0A085NC92"/>
<dbReference type="InterPro" id="IPR006652">
    <property type="entry name" value="Kelch_1"/>
</dbReference>
<dbReference type="SUPFAM" id="SSF117281">
    <property type="entry name" value="Kelch motif"/>
    <property type="match status" value="2"/>
</dbReference>
<dbReference type="Pfam" id="PF24681">
    <property type="entry name" value="Kelch_KLHDC2_KLHL20_DRC7"/>
    <property type="match status" value="3"/>
</dbReference>
<evidence type="ECO:0000256" key="4">
    <source>
        <dbReference type="ARBA" id="ARBA00041041"/>
    </source>
</evidence>
<dbReference type="InterPro" id="IPR015915">
    <property type="entry name" value="Kelch-typ_b-propeller"/>
</dbReference>
<evidence type="ECO:0000313" key="5">
    <source>
        <dbReference type="EMBL" id="KFD67088.1"/>
    </source>
</evidence>
<keyword evidence="2" id="KW-0677">Repeat</keyword>
<dbReference type="EMBL" id="KL367518">
    <property type="protein sequence ID" value="KFD67088.1"/>
    <property type="molecule type" value="Genomic_DNA"/>
</dbReference>
<gene>
    <name evidence="5" type="ORF">M514_07403</name>
</gene>
<comment type="similarity">
    <text evidence="3">Belongs to the KLHDC10 family.</text>
</comment>
<dbReference type="SMART" id="SM00612">
    <property type="entry name" value="Kelch"/>
    <property type="match status" value="3"/>
</dbReference>
<dbReference type="InterPro" id="IPR052125">
    <property type="entry name" value="KLHDC10"/>
</dbReference>
<organism evidence="5">
    <name type="scientific">Trichuris suis</name>
    <name type="common">pig whipworm</name>
    <dbReference type="NCBI Taxonomy" id="68888"/>
    <lineage>
        <taxon>Eukaryota</taxon>
        <taxon>Metazoa</taxon>
        <taxon>Ecdysozoa</taxon>
        <taxon>Nematoda</taxon>
        <taxon>Enoplea</taxon>
        <taxon>Dorylaimia</taxon>
        <taxon>Trichinellida</taxon>
        <taxon>Trichuridae</taxon>
        <taxon>Trichuris</taxon>
    </lineage>
</organism>
<reference evidence="5" key="1">
    <citation type="journal article" date="2014" name="Nat. Genet.">
        <title>Genome and transcriptome of the porcine whipworm Trichuris suis.</title>
        <authorList>
            <person name="Jex A.R."/>
            <person name="Nejsum P."/>
            <person name="Schwarz E.M."/>
            <person name="Hu L."/>
            <person name="Young N.D."/>
            <person name="Hall R.S."/>
            <person name="Korhonen P.K."/>
            <person name="Liao S."/>
            <person name="Thamsborg S."/>
            <person name="Xia J."/>
            <person name="Xu P."/>
            <person name="Wang S."/>
            <person name="Scheerlinck J.P."/>
            <person name="Hofmann A."/>
            <person name="Sternberg P.W."/>
            <person name="Wang J."/>
            <person name="Gasser R.B."/>
        </authorList>
    </citation>
    <scope>NUCLEOTIDE SEQUENCE [LARGE SCALE GENOMIC DNA]</scope>
    <source>
        <strain evidence="5">DCEP-RM93F</strain>
    </source>
</reference>
<evidence type="ECO:0000256" key="3">
    <source>
        <dbReference type="ARBA" id="ARBA00038487"/>
    </source>
</evidence>
<name>A0A085NC92_9BILA</name>
<keyword evidence="1" id="KW-0880">Kelch repeat</keyword>
<dbReference type="Proteomes" id="UP000030758">
    <property type="component" value="Unassembled WGS sequence"/>
</dbReference>